<keyword evidence="1" id="KW-1133">Transmembrane helix</keyword>
<dbReference type="InterPro" id="IPR011330">
    <property type="entry name" value="Glyco_hydro/deAcase_b/a-brl"/>
</dbReference>
<proteinExistence type="predicted"/>
<dbReference type="PANTHER" id="PTHR10587:SF137">
    <property type="entry name" value="4-DEOXY-4-FORMAMIDO-L-ARABINOSE-PHOSPHOUNDECAPRENOL DEFORMYLASE ARND-RELATED"/>
    <property type="match status" value="1"/>
</dbReference>
<reference evidence="3 4" key="1">
    <citation type="submission" date="2019-07" db="EMBL/GenBank/DDBJ databases">
        <title>Genome sequencing of lignin-degrading bacterial isolates.</title>
        <authorList>
            <person name="Gladden J."/>
        </authorList>
    </citation>
    <scope>NUCLEOTIDE SEQUENCE [LARGE SCALE GENOMIC DNA]</scope>
    <source>
        <strain evidence="3 4">J19</strain>
    </source>
</reference>
<dbReference type="GO" id="GO:0005975">
    <property type="term" value="P:carbohydrate metabolic process"/>
    <property type="evidence" value="ECO:0007669"/>
    <property type="project" value="InterPro"/>
</dbReference>
<organism evidence="3 4">
    <name type="scientific">Pseudoxanthomonas taiwanensis J19</name>
    <dbReference type="NCBI Taxonomy" id="935569"/>
    <lineage>
        <taxon>Bacteria</taxon>
        <taxon>Pseudomonadati</taxon>
        <taxon>Pseudomonadota</taxon>
        <taxon>Gammaproteobacteria</taxon>
        <taxon>Lysobacterales</taxon>
        <taxon>Lysobacteraceae</taxon>
        <taxon>Pseudoxanthomonas</taxon>
    </lineage>
</organism>
<keyword evidence="1" id="KW-0812">Transmembrane</keyword>
<dbReference type="SUPFAM" id="SSF88713">
    <property type="entry name" value="Glycoside hydrolase/deacetylase"/>
    <property type="match status" value="1"/>
</dbReference>
<evidence type="ECO:0000256" key="1">
    <source>
        <dbReference type="SAM" id="Phobius"/>
    </source>
</evidence>
<dbReference type="InterPro" id="IPR050248">
    <property type="entry name" value="Polysacc_deacetylase_ArnD"/>
</dbReference>
<keyword evidence="1" id="KW-0472">Membrane</keyword>
<dbReference type="PANTHER" id="PTHR10587">
    <property type="entry name" value="GLYCOSYL TRANSFERASE-RELATED"/>
    <property type="match status" value="1"/>
</dbReference>
<dbReference type="PROSITE" id="PS51677">
    <property type="entry name" value="NODB"/>
    <property type="match status" value="1"/>
</dbReference>
<dbReference type="Pfam" id="PF01522">
    <property type="entry name" value="Polysacc_deac_1"/>
    <property type="match status" value="1"/>
</dbReference>
<dbReference type="InterPro" id="IPR002509">
    <property type="entry name" value="NODB_dom"/>
</dbReference>
<dbReference type="RefSeq" id="WP_028915158.1">
    <property type="nucleotide sequence ID" value="NZ_VLJS01000013.1"/>
</dbReference>
<sequence length="258" mass="28403">MSRPTTLHRTPHRPHAWLAWLAASQLAVAGLWWVAGWRWGLPALLLSHAAFIVPVFLPRATLYAPALSRLPGDERQVWLTIDDGPSDDTPAILDALDRHGMQATFFLVGQRAQARPELVREILRRGHGVANHTWSHPQAWFWALGPRAMAAQVERAQAVLGELAGQPPRWFRAVAGHTNPFLAAPLRRLGLARAAWSVRGYDAVDGDVVRVLQRLQRGLGPGAIVLLHEGAPHGRSVEIVEAALCLLREQGYASVIPE</sequence>
<dbReference type="OrthoDB" id="276604at2"/>
<dbReference type="CDD" id="cd10917">
    <property type="entry name" value="CE4_NodB_like_6s_7s"/>
    <property type="match status" value="1"/>
</dbReference>
<feature type="domain" description="NodB homology" evidence="2">
    <location>
        <begin position="75"/>
        <end position="255"/>
    </location>
</feature>
<evidence type="ECO:0000259" key="2">
    <source>
        <dbReference type="PROSITE" id="PS51677"/>
    </source>
</evidence>
<dbReference type="GO" id="GO:0016810">
    <property type="term" value="F:hydrolase activity, acting on carbon-nitrogen (but not peptide) bonds"/>
    <property type="evidence" value="ECO:0007669"/>
    <property type="project" value="InterPro"/>
</dbReference>
<dbReference type="AlphaFoldDB" id="A0A562E506"/>
<accession>A0A562E506</accession>
<feature type="transmembrane region" description="Helical" evidence="1">
    <location>
        <begin position="16"/>
        <end position="35"/>
    </location>
</feature>
<dbReference type="Gene3D" id="3.20.20.370">
    <property type="entry name" value="Glycoside hydrolase/deacetylase"/>
    <property type="match status" value="1"/>
</dbReference>
<comment type="caution">
    <text evidence="3">The sequence shown here is derived from an EMBL/GenBank/DDBJ whole genome shotgun (WGS) entry which is preliminary data.</text>
</comment>
<keyword evidence="4" id="KW-1185">Reference proteome</keyword>
<dbReference type="EMBL" id="VLJS01000013">
    <property type="protein sequence ID" value="TWH16847.1"/>
    <property type="molecule type" value="Genomic_DNA"/>
</dbReference>
<protein>
    <submittedName>
        <fullName evidence="3">Peptidoglycan/xylan/chitin deacetylase (PgdA/CDA1 family)</fullName>
    </submittedName>
</protein>
<evidence type="ECO:0000313" key="3">
    <source>
        <dbReference type="EMBL" id="TWH16847.1"/>
    </source>
</evidence>
<dbReference type="Proteomes" id="UP000321583">
    <property type="component" value="Unassembled WGS sequence"/>
</dbReference>
<gene>
    <name evidence="3" type="ORF">L613_001100000360</name>
</gene>
<feature type="transmembrane region" description="Helical" evidence="1">
    <location>
        <begin position="41"/>
        <end position="60"/>
    </location>
</feature>
<name>A0A562E506_9GAMM</name>
<evidence type="ECO:0000313" key="4">
    <source>
        <dbReference type="Proteomes" id="UP000321583"/>
    </source>
</evidence>